<dbReference type="Gramene" id="ONK80734">
    <property type="protein sequence ID" value="ONK80734"/>
    <property type="gene ID" value="A4U43_C01F21130"/>
</dbReference>
<reference evidence="3" key="1">
    <citation type="journal article" date="2017" name="Nat. Commun.">
        <title>The asparagus genome sheds light on the origin and evolution of a young Y chromosome.</title>
        <authorList>
            <person name="Harkess A."/>
            <person name="Zhou J."/>
            <person name="Xu C."/>
            <person name="Bowers J.E."/>
            <person name="Van der Hulst R."/>
            <person name="Ayyampalayam S."/>
            <person name="Mercati F."/>
            <person name="Riccardi P."/>
            <person name="McKain M.R."/>
            <person name="Kakrana A."/>
            <person name="Tang H."/>
            <person name="Ray J."/>
            <person name="Groenendijk J."/>
            <person name="Arikit S."/>
            <person name="Mathioni S.M."/>
            <person name="Nakano M."/>
            <person name="Shan H."/>
            <person name="Telgmann-Rauber A."/>
            <person name="Kanno A."/>
            <person name="Yue Z."/>
            <person name="Chen H."/>
            <person name="Li W."/>
            <person name="Chen Y."/>
            <person name="Xu X."/>
            <person name="Zhang Y."/>
            <person name="Luo S."/>
            <person name="Chen H."/>
            <person name="Gao J."/>
            <person name="Mao Z."/>
            <person name="Pires J.C."/>
            <person name="Luo M."/>
            <person name="Kudrna D."/>
            <person name="Wing R.A."/>
            <person name="Meyers B.C."/>
            <person name="Yi K."/>
            <person name="Kong H."/>
            <person name="Lavrijsen P."/>
            <person name="Sunseri F."/>
            <person name="Falavigna A."/>
            <person name="Ye Y."/>
            <person name="Leebens-Mack J.H."/>
            <person name="Chen G."/>
        </authorList>
    </citation>
    <scope>NUCLEOTIDE SEQUENCE [LARGE SCALE GENOMIC DNA]</scope>
    <source>
        <strain evidence="3">cv. DH0086</strain>
    </source>
</reference>
<evidence type="ECO:0000313" key="2">
    <source>
        <dbReference type="EMBL" id="ONK80734.1"/>
    </source>
</evidence>
<dbReference type="AlphaFoldDB" id="A0A5P1FRU0"/>
<feature type="compositionally biased region" description="Polar residues" evidence="1">
    <location>
        <begin position="1"/>
        <end position="16"/>
    </location>
</feature>
<name>A0A5P1FRU0_ASPOF</name>
<dbReference type="OMA" id="WKVPMSK"/>
<protein>
    <submittedName>
        <fullName evidence="2">Uncharacterized protein</fullName>
    </submittedName>
</protein>
<dbReference type="InterPro" id="IPR039319">
    <property type="entry name" value="ELF3-like"/>
</dbReference>
<dbReference type="GO" id="GO:2000028">
    <property type="term" value="P:regulation of photoperiodism, flowering"/>
    <property type="evidence" value="ECO:0007669"/>
    <property type="project" value="InterPro"/>
</dbReference>
<dbReference type="Proteomes" id="UP000243459">
    <property type="component" value="Chromosome 1"/>
</dbReference>
<feature type="compositionally biased region" description="Polar residues" evidence="1">
    <location>
        <begin position="25"/>
        <end position="37"/>
    </location>
</feature>
<evidence type="ECO:0000313" key="3">
    <source>
        <dbReference type="Proteomes" id="UP000243459"/>
    </source>
</evidence>
<feature type="region of interest" description="Disordered" evidence="1">
    <location>
        <begin position="1"/>
        <end position="78"/>
    </location>
</feature>
<keyword evidence="3" id="KW-1185">Reference proteome</keyword>
<dbReference type="PANTHER" id="PTHR34281:SF2">
    <property type="entry name" value="PROTEIN EARLY FLOWERING 3"/>
    <property type="match status" value="1"/>
</dbReference>
<dbReference type="EMBL" id="CM007381">
    <property type="protein sequence ID" value="ONK80734.1"/>
    <property type="molecule type" value="Genomic_DNA"/>
</dbReference>
<evidence type="ECO:0000256" key="1">
    <source>
        <dbReference type="SAM" id="MobiDB-lite"/>
    </source>
</evidence>
<proteinExistence type="predicted"/>
<gene>
    <name evidence="2" type="ORF">A4U43_C01F21130</name>
</gene>
<accession>A0A5P1FRU0</accession>
<organism evidence="2 3">
    <name type="scientific">Asparagus officinalis</name>
    <name type="common">Garden asparagus</name>
    <dbReference type="NCBI Taxonomy" id="4686"/>
    <lineage>
        <taxon>Eukaryota</taxon>
        <taxon>Viridiplantae</taxon>
        <taxon>Streptophyta</taxon>
        <taxon>Embryophyta</taxon>
        <taxon>Tracheophyta</taxon>
        <taxon>Spermatophyta</taxon>
        <taxon>Magnoliopsida</taxon>
        <taxon>Liliopsida</taxon>
        <taxon>Asparagales</taxon>
        <taxon>Asparagaceae</taxon>
        <taxon>Asparagoideae</taxon>
        <taxon>Asparagus</taxon>
    </lineage>
</organism>
<dbReference type="PANTHER" id="PTHR34281">
    <property type="entry name" value="PROTEIN EARLY FLOWERING 3"/>
    <property type="match status" value="1"/>
</dbReference>
<sequence length="136" mass="14810">MNPMISSSAIEQTNPVTGPRPNPPVEQNSRSSCNISFPKSDAVTGRPWKVPMSKDSDLQGSSASSPCERAQGEGRDALPLFPIAPNAEASVQRGESNDKELQIRVIKVTPHNARSATESAARIFRSIQKERQQLEQ</sequence>